<dbReference type="Gene3D" id="3.65.10.10">
    <property type="entry name" value="Enolpyruvate transferase domain"/>
    <property type="match status" value="2"/>
</dbReference>
<evidence type="ECO:0000256" key="6">
    <source>
        <dbReference type="ARBA" id="ARBA00044633"/>
    </source>
</evidence>
<dbReference type="HAMAP" id="MF_00210">
    <property type="entry name" value="EPSP_synth"/>
    <property type="match status" value="1"/>
</dbReference>
<keyword evidence="7" id="KW-0963">Cytoplasm</keyword>
<feature type="binding site" evidence="7">
    <location>
        <position position="37"/>
    </location>
    <ligand>
        <name>3-phosphoshikimate</name>
        <dbReference type="ChEBI" id="CHEBI:145989"/>
    </ligand>
</feature>
<dbReference type="InterPro" id="IPR036968">
    <property type="entry name" value="Enolpyruvate_Tfrase_sf"/>
</dbReference>
<feature type="domain" description="Enolpyruvate transferase" evidence="9">
    <location>
        <begin position="23"/>
        <end position="435"/>
    </location>
</feature>
<protein>
    <recommendedName>
        <fullName evidence="7">3-phosphoshikimate 1-carboxyvinyltransferase</fullName>
        <ecNumber evidence="7">2.5.1.19</ecNumber>
    </recommendedName>
    <alternativeName>
        <fullName evidence="7">5-enolpyruvylshikimate-3-phosphate synthase</fullName>
        <shortName evidence="7">EPSP synthase</shortName>
        <shortName evidence="7">EPSPS</shortName>
    </alternativeName>
</protein>
<feature type="compositionally biased region" description="Polar residues" evidence="8">
    <location>
        <begin position="1"/>
        <end position="10"/>
    </location>
</feature>
<dbReference type="PANTHER" id="PTHR21090">
    <property type="entry name" value="AROM/DEHYDROQUINATE SYNTHASE"/>
    <property type="match status" value="1"/>
</dbReference>
<dbReference type="EC" id="2.5.1.19" evidence="7"/>
<dbReference type="GO" id="GO:0003866">
    <property type="term" value="F:3-phosphoshikimate 1-carboxyvinyltransferase activity"/>
    <property type="evidence" value="ECO:0007669"/>
    <property type="project" value="UniProtKB-EC"/>
</dbReference>
<evidence type="ECO:0000256" key="2">
    <source>
        <dbReference type="ARBA" id="ARBA00009948"/>
    </source>
</evidence>
<feature type="binding site" evidence="7">
    <location>
        <position position="187"/>
    </location>
    <ligand>
        <name>3-phosphoshikimate</name>
        <dbReference type="ChEBI" id="CHEBI:145989"/>
    </ligand>
</feature>
<keyword evidence="3 7" id="KW-0028">Amino-acid biosynthesis</keyword>
<evidence type="ECO:0000256" key="4">
    <source>
        <dbReference type="ARBA" id="ARBA00022679"/>
    </source>
</evidence>
<gene>
    <name evidence="7 10" type="primary">aroA</name>
    <name evidence="10" type="ORF">LWF01_10185</name>
</gene>
<feature type="binding site" evidence="7">
    <location>
        <position position="358"/>
    </location>
    <ligand>
        <name>3-phosphoshikimate</name>
        <dbReference type="ChEBI" id="CHEBI:145989"/>
    </ligand>
</feature>
<feature type="binding site" evidence="7">
    <location>
        <position position="113"/>
    </location>
    <ligand>
        <name>phosphoenolpyruvate</name>
        <dbReference type="ChEBI" id="CHEBI:58702"/>
    </ligand>
</feature>
<keyword evidence="11" id="KW-1185">Reference proteome</keyword>
<feature type="binding site" evidence="7">
    <location>
        <position position="428"/>
    </location>
    <ligand>
        <name>phosphoenolpyruvate</name>
        <dbReference type="ChEBI" id="CHEBI:58702"/>
    </ligand>
</feature>
<dbReference type="InterPro" id="IPR001986">
    <property type="entry name" value="Enolpyruvate_Tfrase_dom"/>
</dbReference>
<feature type="active site" description="Proton acceptor" evidence="7">
    <location>
        <position position="331"/>
    </location>
</feature>
<feature type="region of interest" description="Disordered" evidence="8">
    <location>
        <begin position="1"/>
        <end position="20"/>
    </location>
</feature>
<comment type="similarity">
    <text evidence="2 7">Belongs to the EPSP synthase family.</text>
</comment>
<evidence type="ECO:0000313" key="10">
    <source>
        <dbReference type="EMBL" id="WGW10512.1"/>
    </source>
</evidence>
<comment type="subunit">
    <text evidence="7">Monomer.</text>
</comment>
<organism evidence="10 11">
    <name type="scientific">Saxibacter everestensis</name>
    <dbReference type="NCBI Taxonomy" id="2909229"/>
    <lineage>
        <taxon>Bacteria</taxon>
        <taxon>Bacillati</taxon>
        <taxon>Actinomycetota</taxon>
        <taxon>Actinomycetes</taxon>
        <taxon>Micrococcales</taxon>
        <taxon>Brevibacteriaceae</taxon>
        <taxon>Saxibacter</taxon>
    </lineage>
</organism>
<accession>A0ABY8QNH3</accession>
<feature type="binding site" evidence="7">
    <location>
        <position position="41"/>
    </location>
    <ligand>
        <name>3-phosphoshikimate</name>
        <dbReference type="ChEBI" id="CHEBI:145989"/>
    </ligand>
</feature>
<feature type="binding site" evidence="7">
    <location>
        <position position="36"/>
    </location>
    <ligand>
        <name>3-phosphoshikimate</name>
        <dbReference type="ChEBI" id="CHEBI:145989"/>
    </ligand>
</feature>
<dbReference type="PROSITE" id="PS00885">
    <property type="entry name" value="EPSP_SYNTHASE_2"/>
    <property type="match status" value="1"/>
</dbReference>
<keyword evidence="4 7" id="KW-0808">Transferase</keyword>
<dbReference type="Proteomes" id="UP001209083">
    <property type="component" value="Chromosome"/>
</dbReference>
<dbReference type="Pfam" id="PF00275">
    <property type="entry name" value="EPSP_synthase"/>
    <property type="match status" value="1"/>
</dbReference>
<dbReference type="NCBIfam" id="TIGR01356">
    <property type="entry name" value="aroA"/>
    <property type="match status" value="1"/>
</dbReference>
<dbReference type="InterPro" id="IPR013792">
    <property type="entry name" value="RNA3'P_cycl/enolpyr_Trfase_a/b"/>
</dbReference>
<evidence type="ECO:0000256" key="8">
    <source>
        <dbReference type="SAM" id="MobiDB-lite"/>
    </source>
</evidence>
<dbReference type="PANTHER" id="PTHR21090:SF5">
    <property type="entry name" value="PENTAFUNCTIONAL AROM POLYPEPTIDE"/>
    <property type="match status" value="1"/>
</dbReference>
<feature type="binding site" evidence="7">
    <location>
        <position position="331"/>
    </location>
    <ligand>
        <name>3-phosphoshikimate</name>
        <dbReference type="ChEBI" id="CHEBI:145989"/>
    </ligand>
</feature>
<feature type="binding site" evidence="7">
    <location>
        <position position="36"/>
    </location>
    <ligand>
        <name>phosphoenolpyruvate</name>
        <dbReference type="ChEBI" id="CHEBI:58702"/>
    </ligand>
</feature>
<dbReference type="InterPro" id="IPR006264">
    <property type="entry name" value="EPSP_synthase"/>
</dbReference>
<dbReference type="RefSeq" id="WP_432761948.1">
    <property type="nucleotide sequence ID" value="NZ_CP090958.1"/>
</dbReference>
<evidence type="ECO:0000256" key="7">
    <source>
        <dbReference type="HAMAP-Rule" id="MF_00210"/>
    </source>
</evidence>
<feature type="binding site" evidence="7">
    <location>
        <position position="189"/>
    </location>
    <ligand>
        <name>3-phosphoshikimate</name>
        <dbReference type="ChEBI" id="CHEBI:145989"/>
    </ligand>
</feature>
<dbReference type="PROSITE" id="PS00104">
    <property type="entry name" value="EPSP_SYNTHASE_1"/>
    <property type="match status" value="1"/>
</dbReference>
<feature type="binding site" evidence="7">
    <location>
        <position position="189"/>
    </location>
    <ligand>
        <name>phosphoenolpyruvate</name>
        <dbReference type="ChEBI" id="CHEBI:58702"/>
    </ligand>
</feature>
<comment type="function">
    <text evidence="7">Catalyzes the transfer of the enolpyruvyl moiety of phosphoenolpyruvate (PEP) to the 5-hydroxyl of shikimate-3-phosphate (S3P) to produce enolpyruvyl shikimate-3-phosphate and inorganic phosphate.</text>
</comment>
<feature type="binding site" evidence="7">
    <location>
        <position position="141"/>
    </location>
    <ligand>
        <name>phosphoenolpyruvate</name>
        <dbReference type="ChEBI" id="CHEBI:58702"/>
    </ligand>
</feature>
<sequence>MPSPASSLPVQSRPAVWPAPRRESALDARVSIPGSKSLTNRFLVLAALADEPSRLRSPLHSRDTELMAAALSALGATVTKTTASGDFGSDWLVQPLPRVGAPGPLQVDCGLAGTVMRFIPPVAALCSQSVVLDGDAGARIRPMRTTIDALRALGVQIDDGGRGLLPFTVNATGQVRGGNLTIDASASSQFVSGLLLAGGRFDLGLDLRHAGPVLPGRAHIRMTIEVLRDAGLLVDDSEPDRWQIEPGVPRGLDVTVEPDLSNAAPFAAAALVSGGSVQIRDWPTWTTQAGDSMRWLIDAFGGSSSLDRSGLTVHGTGELSGVDVDLGEVGELTPVVAAVAALADGPSRIRGVAHLRGHETDRLKALTTEINRLGGSAEETADGLLIRPAKLHGGVVETYHDHRMAMAAAVIGLRVPGVGIENVDTTAKTLPEFTQLWTSLVDSAGRNRES</sequence>
<dbReference type="InterPro" id="IPR023193">
    <property type="entry name" value="EPSP_synthase_CS"/>
</dbReference>
<feature type="binding site" evidence="7">
    <location>
        <position position="188"/>
    </location>
    <ligand>
        <name>3-phosphoshikimate</name>
        <dbReference type="ChEBI" id="CHEBI:145989"/>
    </ligand>
</feature>
<dbReference type="CDD" id="cd01556">
    <property type="entry name" value="EPSP_synthase"/>
    <property type="match status" value="1"/>
</dbReference>
<dbReference type="SUPFAM" id="SSF55205">
    <property type="entry name" value="EPT/RTPC-like"/>
    <property type="match status" value="1"/>
</dbReference>
<dbReference type="PIRSF" id="PIRSF000505">
    <property type="entry name" value="EPSPS"/>
    <property type="match status" value="1"/>
</dbReference>
<proteinExistence type="inferred from homology"/>
<evidence type="ECO:0000313" key="11">
    <source>
        <dbReference type="Proteomes" id="UP001209083"/>
    </source>
</evidence>
<comment type="caution">
    <text evidence="7">Lacks conserved residue(s) required for the propagation of feature annotation.</text>
</comment>
<evidence type="ECO:0000259" key="9">
    <source>
        <dbReference type="Pfam" id="PF00275"/>
    </source>
</evidence>
<feature type="binding site" evidence="7">
    <location>
        <position position="403"/>
    </location>
    <ligand>
        <name>phosphoenolpyruvate</name>
        <dbReference type="ChEBI" id="CHEBI:58702"/>
    </ligand>
</feature>
<comment type="subcellular location">
    <subcellularLocation>
        <location evidence="7">Cytoplasm</location>
    </subcellularLocation>
</comment>
<comment type="pathway">
    <text evidence="1 7">Metabolic intermediate biosynthesis; chorismate biosynthesis; chorismate from D-erythrose 4-phosphate and phosphoenolpyruvate: step 6/7.</text>
</comment>
<feature type="binding site" evidence="7">
    <location>
        <position position="362"/>
    </location>
    <ligand>
        <name>phosphoenolpyruvate</name>
        <dbReference type="ChEBI" id="CHEBI:58702"/>
    </ligand>
</feature>
<evidence type="ECO:0000256" key="5">
    <source>
        <dbReference type="ARBA" id="ARBA00023141"/>
    </source>
</evidence>
<evidence type="ECO:0000256" key="3">
    <source>
        <dbReference type="ARBA" id="ARBA00022605"/>
    </source>
</evidence>
<dbReference type="EMBL" id="CP090958">
    <property type="protein sequence ID" value="WGW10512.1"/>
    <property type="molecule type" value="Genomic_DNA"/>
</dbReference>
<evidence type="ECO:0000256" key="1">
    <source>
        <dbReference type="ARBA" id="ARBA00004811"/>
    </source>
</evidence>
<name>A0ABY8QNH3_9MICO</name>
<comment type="catalytic activity">
    <reaction evidence="6">
        <text>3-phosphoshikimate + phosphoenolpyruvate = 5-O-(1-carboxyvinyl)-3-phosphoshikimate + phosphate</text>
        <dbReference type="Rhea" id="RHEA:21256"/>
        <dbReference type="ChEBI" id="CHEBI:43474"/>
        <dbReference type="ChEBI" id="CHEBI:57701"/>
        <dbReference type="ChEBI" id="CHEBI:58702"/>
        <dbReference type="ChEBI" id="CHEBI:145989"/>
        <dbReference type="EC" id="2.5.1.19"/>
    </reaction>
    <physiologicalReaction direction="left-to-right" evidence="6">
        <dbReference type="Rhea" id="RHEA:21257"/>
    </physiologicalReaction>
</comment>
<keyword evidence="5 7" id="KW-0057">Aromatic amino acid biosynthesis</keyword>
<reference evidence="10 11" key="1">
    <citation type="submission" date="2023-05" db="EMBL/GenBank/DDBJ databases">
        <title>Lithophilousrod everest ZFBP1038 complete genpme.</title>
        <authorList>
            <person name="Tian M."/>
        </authorList>
    </citation>
    <scope>NUCLEOTIDE SEQUENCE [LARGE SCALE GENOMIC DNA]</scope>
    <source>
        <strain evidence="10 11">ZFBP1038</strain>
    </source>
</reference>